<comment type="caution">
    <text evidence="1">The sequence shown here is derived from an EMBL/GenBank/DDBJ whole genome shotgun (WGS) entry which is preliminary data.</text>
</comment>
<reference evidence="1 2" key="1">
    <citation type="submission" date="2021-06" db="EMBL/GenBank/DDBJ databases">
        <title>Caerostris darwini draft genome.</title>
        <authorList>
            <person name="Kono N."/>
            <person name="Arakawa K."/>
        </authorList>
    </citation>
    <scope>NUCLEOTIDE SEQUENCE [LARGE SCALE GENOMIC DNA]</scope>
</reference>
<protein>
    <submittedName>
        <fullName evidence="1">Uncharacterized protein</fullName>
    </submittedName>
</protein>
<organism evidence="1 2">
    <name type="scientific">Caerostris darwini</name>
    <dbReference type="NCBI Taxonomy" id="1538125"/>
    <lineage>
        <taxon>Eukaryota</taxon>
        <taxon>Metazoa</taxon>
        <taxon>Ecdysozoa</taxon>
        <taxon>Arthropoda</taxon>
        <taxon>Chelicerata</taxon>
        <taxon>Arachnida</taxon>
        <taxon>Araneae</taxon>
        <taxon>Araneomorphae</taxon>
        <taxon>Entelegynae</taxon>
        <taxon>Araneoidea</taxon>
        <taxon>Araneidae</taxon>
        <taxon>Caerostris</taxon>
    </lineage>
</organism>
<name>A0AAV4R357_9ARAC</name>
<gene>
    <name evidence="1" type="ORF">CDAR_16251</name>
</gene>
<evidence type="ECO:0000313" key="2">
    <source>
        <dbReference type="Proteomes" id="UP001054837"/>
    </source>
</evidence>
<accession>A0AAV4R357</accession>
<dbReference type="EMBL" id="BPLQ01005463">
    <property type="protein sequence ID" value="GIY15051.1"/>
    <property type="molecule type" value="Genomic_DNA"/>
</dbReference>
<dbReference type="Proteomes" id="UP001054837">
    <property type="component" value="Unassembled WGS sequence"/>
</dbReference>
<proteinExistence type="predicted"/>
<sequence length="96" mass="10984">MYELSDGCWKDQRTIPGNLNVTEFQDFLQRTVPPFPSRSLNKLTGKTALSREYTYSYEVPTCLGGQFEARSVVFAPKSKSQEGKRYVNPEEYDSGF</sequence>
<dbReference type="AlphaFoldDB" id="A0AAV4R357"/>
<evidence type="ECO:0000313" key="1">
    <source>
        <dbReference type="EMBL" id="GIY15051.1"/>
    </source>
</evidence>
<keyword evidence="2" id="KW-1185">Reference proteome</keyword>